<dbReference type="RefSeq" id="WP_075776464.1">
    <property type="nucleotide sequence ID" value="NZ_CP019437.1"/>
</dbReference>
<dbReference type="SUPFAM" id="SSF48403">
    <property type="entry name" value="Ankyrin repeat"/>
    <property type="match status" value="1"/>
</dbReference>
<dbReference type="EMBL" id="CP019437">
    <property type="protein sequence ID" value="AQS48191.1"/>
    <property type="molecule type" value="Genomic_DNA"/>
</dbReference>
<keyword evidence="3" id="KW-1185">Reference proteome</keyword>
<sequence length="521" mass="57750">MTHDLTPIPQPSEIVAFLVRNLSHVDDQANPELKKRLQRMRTGKPLSVDAAMDILDGKLKRFRAANGNTATWDNDIRSALEGYIALCLHLDCGAIPAVAIRQLFDRIAAGFFFALFDATLQGMGVSADEILGRPSTATALLWQSRLKDHNPSVLARELSEITGLRREGEHWDRLLRGWTASKHQMRTDTILRLMEHWDQRFGRALLLVHLYENYCNLAIVDPSQHTLEQALPINLFRIRHEIEELQTGKYAACCKLSPGMDEAANILLDVTDPNRRKEPGDAKKAKECLGELDLALSGQPRLAGLGALRGRYFVQMGLIDEAIEAFEGAANWFLFRSAVQLKTSLHHLLIVAAAGGKKTTATHWKGWAEALELQVSIPDPALSLMREFPDPFPEAESSQNTNPVGKYSLNLDDWRSRKPDLRNPNRLFKGFGPTRTPQLALFASLGQADKVNALLAAGADPEMLDASNGSALLCAIQEGDDACVDELIAVTSKKTINTRTKKDTARSTKRSRNVVRTGCRP</sequence>
<evidence type="ECO:0008006" key="4">
    <source>
        <dbReference type="Google" id="ProtNLM"/>
    </source>
</evidence>
<evidence type="ECO:0000313" key="2">
    <source>
        <dbReference type="EMBL" id="AQS48191.1"/>
    </source>
</evidence>
<dbReference type="Proteomes" id="UP000185622">
    <property type="component" value="Chromosome"/>
</dbReference>
<accession>A0ABM6IHE2</accession>
<evidence type="ECO:0000313" key="3">
    <source>
        <dbReference type="Proteomes" id="UP000185622"/>
    </source>
</evidence>
<protein>
    <recommendedName>
        <fullName evidence="4">Ankyrin repeat domain-containing protein</fullName>
    </recommendedName>
</protein>
<reference evidence="2 3" key="1">
    <citation type="submission" date="2017-01" db="EMBL/GenBank/DDBJ databases">
        <title>The complete genome sequence of a sulfur-oxidizing marine bacterium Thioclava sp. 25B10_4T.</title>
        <authorList>
            <person name="Liu Y."/>
            <person name="Lai Q."/>
            <person name="Shao Z."/>
        </authorList>
    </citation>
    <scope>NUCLEOTIDE SEQUENCE [LARGE SCALE GENOMIC DNA]</scope>
    <source>
        <strain evidence="2 3">25B10_4</strain>
    </source>
</reference>
<organism evidence="2 3">
    <name type="scientific">Thioclava nitratireducens</name>
    <dbReference type="NCBI Taxonomy" id="1915078"/>
    <lineage>
        <taxon>Bacteria</taxon>
        <taxon>Pseudomonadati</taxon>
        <taxon>Pseudomonadota</taxon>
        <taxon>Alphaproteobacteria</taxon>
        <taxon>Rhodobacterales</taxon>
        <taxon>Paracoccaceae</taxon>
        <taxon>Thioclava</taxon>
    </lineage>
</organism>
<name>A0ABM6IHE2_9RHOB</name>
<gene>
    <name evidence="2" type="ORF">BMG03_10565</name>
</gene>
<dbReference type="Gene3D" id="1.25.40.20">
    <property type="entry name" value="Ankyrin repeat-containing domain"/>
    <property type="match status" value="1"/>
</dbReference>
<evidence type="ECO:0000256" key="1">
    <source>
        <dbReference type="SAM" id="MobiDB-lite"/>
    </source>
</evidence>
<proteinExistence type="predicted"/>
<feature type="region of interest" description="Disordered" evidence="1">
    <location>
        <begin position="500"/>
        <end position="521"/>
    </location>
</feature>
<dbReference type="InterPro" id="IPR036770">
    <property type="entry name" value="Ankyrin_rpt-contain_sf"/>
</dbReference>